<dbReference type="Gene3D" id="3.40.50.300">
    <property type="entry name" value="P-loop containing nucleotide triphosphate hydrolases"/>
    <property type="match status" value="2"/>
</dbReference>
<keyword evidence="2" id="KW-1003">Cell membrane</keyword>
<evidence type="ECO:0000313" key="12">
    <source>
        <dbReference type="Proteomes" id="UP001501791"/>
    </source>
</evidence>
<comment type="caution">
    <text evidence="11">The sequence shown here is derived from an EMBL/GenBank/DDBJ whole genome shotgun (WGS) entry which is preliminary data.</text>
</comment>
<dbReference type="InterPro" id="IPR003439">
    <property type="entry name" value="ABC_transporter-like_ATP-bd"/>
</dbReference>
<gene>
    <name evidence="11" type="ORF">GCM10009691_34430</name>
</gene>
<evidence type="ECO:0000259" key="10">
    <source>
        <dbReference type="PROSITE" id="PS50893"/>
    </source>
</evidence>
<dbReference type="PANTHER" id="PTHR43790">
    <property type="entry name" value="CARBOHYDRATE TRANSPORT ATP-BINDING PROTEIN MG119-RELATED"/>
    <property type="match status" value="1"/>
</dbReference>
<organism evidence="11 12">
    <name type="scientific">Brevibacterium picturae</name>
    <dbReference type="NCBI Taxonomy" id="260553"/>
    <lineage>
        <taxon>Bacteria</taxon>
        <taxon>Bacillati</taxon>
        <taxon>Actinomycetota</taxon>
        <taxon>Actinomycetes</taxon>
        <taxon>Micrococcales</taxon>
        <taxon>Brevibacteriaceae</taxon>
        <taxon>Brevibacterium</taxon>
    </lineage>
</organism>
<dbReference type="CDD" id="cd03216">
    <property type="entry name" value="ABC_Carb_Monos_I"/>
    <property type="match status" value="1"/>
</dbReference>
<evidence type="ECO:0000256" key="8">
    <source>
        <dbReference type="ARBA" id="ARBA00023136"/>
    </source>
</evidence>
<keyword evidence="12" id="KW-1185">Reference proteome</keyword>
<dbReference type="Pfam" id="PF00005">
    <property type="entry name" value="ABC_tran"/>
    <property type="match status" value="2"/>
</dbReference>
<feature type="region of interest" description="Disordered" evidence="9">
    <location>
        <begin position="502"/>
        <end position="524"/>
    </location>
</feature>
<keyword evidence="6 11" id="KW-0067">ATP-binding</keyword>
<feature type="domain" description="ABC transporter" evidence="10">
    <location>
        <begin position="12"/>
        <end position="248"/>
    </location>
</feature>
<evidence type="ECO:0000256" key="2">
    <source>
        <dbReference type="ARBA" id="ARBA00022475"/>
    </source>
</evidence>
<dbReference type="InterPro" id="IPR017871">
    <property type="entry name" value="ABC_transporter-like_CS"/>
</dbReference>
<evidence type="ECO:0000256" key="7">
    <source>
        <dbReference type="ARBA" id="ARBA00022967"/>
    </source>
</evidence>
<keyword evidence="1" id="KW-0813">Transport</keyword>
<dbReference type="SMART" id="SM00382">
    <property type="entry name" value="AAA"/>
    <property type="match status" value="2"/>
</dbReference>
<keyword evidence="5" id="KW-0547">Nucleotide-binding</keyword>
<dbReference type="InterPro" id="IPR003593">
    <property type="entry name" value="AAA+_ATPase"/>
</dbReference>
<evidence type="ECO:0000256" key="3">
    <source>
        <dbReference type="ARBA" id="ARBA00022597"/>
    </source>
</evidence>
<feature type="compositionally biased region" description="Basic and acidic residues" evidence="9">
    <location>
        <begin position="504"/>
        <end position="524"/>
    </location>
</feature>
<dbReference type="Proteomes" id="UP001501791">
    <property type="component" value="Unassembled WGS sequence"/>
</dbReference>
<evidence type="ECO:0000256" key="1">
    <source>
        <dbReference type="ARBA" id="ARBA00022448"/>
    </source>
</evidence>
<evidence type="ECO:0000256" key="5">
    <source>
        <dbReference type="ARBA" id="ARBA00022741"/>
    </source>
</evidence>
<accession>A0ABP4NB24</accession>
<dbReference type="PANTHER" id="PTHR43790:SF3">
    <property type="entry name" value="D-ALLOSE IMPORT ATP-BINDING PROTEIN ALSA-RELATED"/>
    <property type="match status" value="1"/>
</dbReference>
<sequence length="524" mass="56037">MTGDSTPSTPVLSATGIRKQFFGVEVLHDISIEVRAGTVHGLVGENGAGKSTLMKIIAGVHRRDGGQLRIDGEIVDFSHPVDAGKAGVATVFQEFNLLPDRTVAQNVFLGREPRKRGFVDVATMRTRTQALLDDLDVEGITPDAKVGWLTVAEQQIVEIIKALSVDAHVISMDEPTAALSDKEVAVLYRIVETLKSKGVAIIYVSHRLQEVFDLCDTITVLKDGSLVTSQPSEEMDQAGLVRAMVGRPISTFFPEREAETQTGATVLSVTGGGNEQLDDIALDLHAGEILGLAGLQGSGRSELLSAIFGAEPFTRGTVRLDSEAVRVNSARQGVRRGLALVTEDRKGTGLVLSQSVIDNALLAIRSVFPSRTSGMRAKIPGILESLEVISRNADQEVRALSGGNQQKVVLAKWLATSPRVVLLDEPTRGIDVGAKIAVYRLIRSLARRGVAIVLVSSELPEVLGMSDRVLVMSDGRFAGELPPSSTEEEVLALATGTENQVIGDDARLSETTESGDDARAVRDR</sequence>
<keyword evidence="7" id="KW-1278">Translocase</keyword>
<dbReference type="CDD" id="cd03215">
    <property type="entry name" value="ABC_Carb_Monos_II"/>
    <property type="match status" value="1"/>
</dbReference>
<evidence type="ECO:0000256" key="6">
    <source>
        <dbReference type="ARBA" id="ARBA00022840"/>
    </source>
</evidence>
<dbReference type="PROSITE" id="PS00211">
    <property type="entry name" value="ABC_TRANSPORTER_1"/>
    <property type="match status" value="1"/>
</dbReference>
<dbReference type="GO" id="GO:0005524">
    <property type="term" value="F:ATP binding"/>
    <property type="evidence" value="ECO:0007669"/>
    <property type="project" value="UniProtKB-KW"/>
</dbReference>
<keyword evidence="4" id="KW-0677">Repeat</keyword>
<dbReference type="PROSITE" id="PS50893">
    <property type="entry name" value="ABC_TRANSPORTER_2"/>
    <property type="match status" value="2"/>
</dbReference>
<dbReference type="RefSeq" id="WP_346036985.1">
    <property type="nucleotide sequence ID" value="NZ_BAAALY010000016.1"/>
</dbReference>
<name>A0ABP4NB24_9MICO</name>
<proteinExistence type="predicted"/>
<dbReference type="InterPro" id="IPR050107">
    <property type="entry name" value="ABC_carbohydrate_import_ATPase"/>
</dbReference>
<evidence type="ECO:0000313" key="11">
    <source>
        <dbReference type="EMBL" id="GAA1557402.1"/>
    </source>
</evidence>
<dbReference type="SUPFAM" id="SSF52540">
    <property type="entry name" value="P-loop containing nucleoside triphosphate hydrolases"/>
    <property type="match status" value="2"/>
</dbReference>
<reference evidence="12" key="1">
    <citation type="journal article" date="2019" name="Int. J. Syst. Evol. Microbiol.">
        <title>The Global Catalogue of Microorganisms (GCM) 10K type strain sequencing project: providing services to taxonomists for standard genome sequencing and annotation.</title>
        <authorList>
            <consortium name="The Broad Institute Genomics Platform"/>
            <consortium name="The Broad Institute Genome Sequencing Center for Infectious Disease"/>
            <person name="Wu L."/>
            <person name="Ma J."/>
        </authorList>
    </citation>
    <scope>NUCLEOTIDE SEQUENCE [LARGE SCALE GENOMIC DNA]</scope>
    <source>
        <strain evidence="12">JCM 13319</strain>
    </source>
</reference>
<dbReference type="InterPro" id="IPR027417">
    <property type="entry name" value="P-loop_NTPase"/>
</dbReference>
<keyword evidence="8" id="KW-0472">Membrane</keyword>
<feature type="domain" description="ABC transporter" evidence="10">
    <location>
        <begin position="260"/>
        <end position="499"/>
    </location>
</feature>
<dbReference type="EMBL" id="BAAALY010000016">
    <property type="protein sequence ID" value="GAA1557402.1"/>
    <property type="molecule type" value="Genomic_DNA"/>
</dbReference>
<protein>
    <submittedName>
        <fullName evidence="11">Sugar ABC transporter ATP-binding protein</fullName>
    </submittedName>
</protein>
<evidence type="ECO:0000256" key="4">
    <source>
        <dbReference type="ARBA" id="ARBA00022737"/>
    </source>
</evidence>
<evidence type="ECO:0000256" key="9">
    <source>
        <dbReference type="SAM" id="MobiDB-lite"/>
    </source>
</evidence>
<keyword evidence="3" id="KW-0762">Sugar transport</keyword>